<sequence>MPHRDGAGQRRARLARAVWSVMSERGLSAVSMRSVAAAAGVSVGSLQHTFPTREDLLVYSADLMVQRVRARIADESLDGEPVEVALRLLAHLLPLTPDSRVEMDVNVALVAESRALPRLAAIRDEAHRSIAQGCRRIVALLAPELGEEEAGRRAARLHALVDGIALHLLHAPPESDHAWAREMLGQELADLASSRPAE</sequence>
<dbReference type="InterPro" id="IPR009057">
    <property type="entry name" value="Homeodomain-like_sf"/>
</dbReference>
<evidence type="ECO:0000256" key="1">
    <source>
        <dbReference type="ARBA" id="ARBA00022491"/>
    </source>
</evidence>
<organism evidence="7 8">
    <name type="scientific">Schaalia naturae</name>
    <dbReference type="NCBI Taxonomy" id="635203"/>
    <lineage>
        <taxon>Bacteria</taxon>
        <taxon>Bacillati</taxon>
        <taxon>Actinomycetota</taxon>
        <taxon>Actinomycetes</taxon>
        <taxon>Actinomycetales</taxon>
        <taxon>Actinomycetaceae</taxon>
        <taxon>Schaalia</taxon>
    </lineage>
</organism>
<dbReference type="SUPFAM" id="SSF46689">
    <property type="entry name" value="Homeodomain-like"/>
    <property type="match status" value="1"/>
</dbReference>
<name>A0ABW2SK09_9ACTO</name>
<dbReference type="EMBL" id="JBHTEF010000001">
    <property type="protein sequence ID" value="MFC7580450.1"/>
    <property type="molecule type" value="Genomic_DNA"/>
</dbReference>
<gene>
    <name evidence="7" type="ORF">ACFQWG_04360</name>
</gene>
<accession>A0ABW2SK09</accession>
<dbReference type="Gene3D" id="1.10.357.10">
    <property type="entry name" value="Tetracycline Repressor, domain 2"/>
    <property type="match status" value="1"/>
</dbReference>
<dbReference type="PANTHER" id="PTHR30055:SF226">
    <property type="entry name" value="HTH-TYPE TRANSCRIPTIONAL REGULATOR PKSA"/>
    <property type="match status" value="1"/>
</dbReference>
<evidence type="ECO:0000256" key="2">
    <source>
        <dbReference type="ARBA" id="ARBA00023015"/>
    </source>
</evidence>
<dbReference type="InterPro" id="IPR050109">
    <property type="entry name" value="HTH-type_TetR-like_transc_reg"/>
</dbReference>
<dbReference type="PANTHER" id="PTHR30055">
    <property type="entry name" value="HTH-TYPE TRANSCRIPTIONAL REGULATOR RUTR"/>
    <property type="match status" value="1"/>
</dbReference>
<evidence type="ECO:0000259" key="6">
    <source>
        <dbReference type="PROSITE" id="PS50977"/>
    </source>
</evidence>
<comment type="caution">
    <text evidence="7">The sequence shown here is derived from an EMBL/GenBank/DDBJ whole genome shotgun (WGS) entry which is preliminary data.</text>
</comment>
<keyword evidence="3 5" id="KW-0238">DNA-binding</keyword>
<dbReference type="RefSeq" id="WP_380972463.1">
    <property type="nucleotide sequence ID" value="NZ_JBHTEF010000001.1"/>
</dbReference>
<feature type="domain" description="HTH tetR-type" evidence="6">
    <location>
        <begin position="8"/>
        <end position="68"/>
    </location>
</feature>
<dbReference type="Pfam" id="PF00440">
    <property type="entry name" value="TetR_N"/>
    <property type="match status" value="1"/>
</dbReference>
<evidence type="ECO:0000313" key="7">
    <source>
        <dbReference type="EMBL" id="MFC7580450.1"/>
    </source>
</evidence>
<dbReference type="InterPro" id="IPR036271">
    <property type="entry name" value="Tet_transcr_reg_TetR-rel_C_sf"/>
</dbReference>
<dbReference type="InterPro" id="IPR001647">
    <property type="entry name" value="HTH_TetR"/>
</dbReference>
<dbReference type="SUPFAM" id="SSF48498">
    <property type="entry name" value="Tetracyclin repressor-like, C-terminal domain"/>
    <property type="match status" value="1"/>
</dbReference>
<keyword evidence="4" id="KW-0804">Transcription</keyword>
<evidence type="ECO:0000256" key="3">
    <source>
        <dbReference type="ARBA" id="ARBA00023125"/>
    </source>
</evidence>
<evidence type="ECO:0000256" key="5">
    <source>
        <dbReference type="PROSITE-ProRule" id="PRU00335"/>
    </source>
</evidence>
<dbReference type="PROSITE" id="PS50977">
    <property type="entry name" value="HTH_TETR_2"/>
    <property type="match status" value="1"/>
</dbReference>
<dbReference type="Pfam" id="PF13977">
    <property type="entry name" value="TetR_C_6"/>
    <property type="match status" value="1"/>
</dbReference>
<keyword evidence="8" id="KW-1185">Reference proteome</keyword>
<evidence type="ECO:0000256" key="4">
    <source>
        <dbReference type="ARBA" id="ARBA00023163"/>
    </source>
</evidence>
<feature type="DNA-binding region" description="H-T-H motif" evidence="5">
    <location>
        <begin position="31"/>
        <end position="50"/>
    </location>
</feature>
<evidence type="ECO:0000313" key="8">
    <source>
        <dbReference type="Proteomes" id="UP001596527"/>
    </source>
</evidence>
<dbReference type="InterPro" id="IPR039538">
    <property type="entry name" value="BetI_C"/>
</dbReference>
<dbReference type="Proteomes" id="UP001596527">
    <property type="component" value="Unassembled WGS sequence"/>
</dbReference>
<proteinExistence type="predicted"/>
<protein>
    <submittedName>
        <fullName evidence="7">TetR/AcrR family transcriptional regulator</fullName>
    </submittedName>
</protein>
<keyword evidence="2" id="KW-0805">Transcription regulation</keyword>
<reference evidence="8" key="1">
    <citation type="journal article" date="2019" name="Int. J. Syst. Evol. Microbiol.">
        <title>The Global Catalogue of Microorganisms (GCM) 10K type strain sequencing project: providing services to taxonomists for standard genome sequencing and annotation.</title>
        <authorList>
            <consortium name="The Broad Institute Genomics Platform"/>
            <consortium name="The Broad Institute Genome Sequencing Center for Infectious Disease"/>
            <person name="Wu L."/>
            <person name="Ma J."/>
        </authorList>
    </citation>
    <scope>NUCLEOTIDE SEQUENCE [LARGE SCALE GENOMIC DNA]</scope>
    <source>
        <strain evidence="8">CCUG 56698</strain>
    </source>
</reference>
<keyword evidence="1" id="KW-0678">Repressor</keyword>